<gene>
    <name evidence="1" type="ORF">Cch01nite_23120</name>
</gene>
<reference evidence="1" key="1">
    <citation type="submission" date="2021-01" db="EMBL/GenBank/DDBJ databases">
        <title>Whole genome shotgun sequence of Cellulomonas chitinilytica NBRC 110799.</title>
        <authorList>
            <person name="Komaki H."/>
            <person name="Tamura T."/>
        </authorList>
    </citation>
    <scope>NUCLEOTIDE SEQUENCE</scope>
    <source>
        <strain evidence="1">NBRC 110799</strain>
    </source>
</reference>
<keyword evidence="2" id="KW-1185">Reference proteome</keyword>
<dbReference type="Proteomes" id="UP000632740">
    <property type="component" value="Unassembled WGS sequence"/>
</dbReference>
<dbReference type="EMBL" id="BONK01000007">
    <property type="protein sequence ID" value="GIG21588.1"/>
    <property type="molecule type" value="Genomic_DNA"/>
</dbReference>
<protein>
    <submittedName>
        <fullName evidence="1">Uncharacterized protein</fullName>
    </submittedName>
</protein>
<dbReference type="RefSeq" id="WP_203753836.1">
    <property type="nucleotide sequence ID" value="NZ_BONK01000007.1"/>
</dbReference>
<organism evidence="1 2">
    <name type="scientific">Cellulomonas chitinilytica</name>
    <dbReference type="NCBI Taxonomy" id="398759"/>
    <lineage>
        <taxon>Bacteria</taxon>
        <taxon>Bacillati</taxon>
        <taxon>Actinomycetota</taxon>
        <taxon>Actinomycetes</taxon>
        <taxon>Micrococcales</taxon>
        <taxon>Cellulomonadaceae</taxon>
        <taxon>Cellulomonas</taxon>
    </lineage>
</organism>
<evidence type="ECO:0000313" key="2">
    <source>
        <dbReference type="Proteomes" id="UP000632740"/>
    </source>
</evidence>
<name>A0A919P1J1_9CELL</name>
<sequence>MDQLRLSIVSFADMTAERAAAVGRAYDAHPALRPTKVGGDPARIVVAPSMEQVITAHGLPVEWLTVRRQGRWPDFEGGQIDLLPGRGGYSGNKMSGEWEFSLWGHAVQQDWLRTLLDEPGAVDDAAALVEDLVVAIDAAYGRLGVAVRTPRGSIDRILPGVFWLNYFGPAFVAARPGLRGVRGARELASGGVLVRTTDDPWQPSADGVPGWQAELRELFGAEAFEFRDPHPALPSVADHVAAAPGTQEMPWERWLDEQQAKDDARKHAGARRRLAAALARRSAPVDLPPDAVEWSTSFDAADWDDFATYLTRTLRGDLSAAIGRAVRAVVATAPLDQEDGVVLETTMGAVRLGWFIDDVGTVDVYVHGSPQVSAVCDAFVD</sequence>
<evidence type="ECO:0000313" key="1">
    <source>
        <dbReference type="EMBL" id="GIG21588.1"/>
    </source>
</evidence>
<proteinExistence type="predicted"/>
<comment type="caution">
    <text evidence="1">The sequence shown here is derived from an EMBL/GenBank/DDBJ whole genome shotgun (WGS) entry which is preliminary data.</text>
</comment>
<dbReference type="AlphaFoldDB" id="A0A919P1J1"/>
<accession>A0A919P1J1</accession>